<reference evidence="3" key="1">
    <citation type="journal article" date="2014" name="Proc. Natl. Acad. Sci. U.S.A.">
        <title>Extensive sampling of basidiomycete genomes demonstrates inadequacy of the white-rot/brown-rot paradigm for wood decay fungi.</title>
        <authorList>
            <person name="Riley R."/>
            <person name="Salamov A.A."/>
            <person name="Brown D.W."/>
            <person name="Nagy L.G."/>
            <person name="Floudas D."/>
            <person name="Held B.W."/>
            <person name="Levasseur A."/>
            <person name="Lombard V."/>
            <person name="Morin E."/>
            <person name="Otillar R."/>
            <person name="Lindquist E.A."/>
            <person name="Sun H."/>
            <person name="LaButti K.M."/>
            <person name="Schmutz J."/>
            <person name="Jabbour D."/>
            <person name="Luo H."/>
            <person name="Baker S.E."/>
            <person name="Pisabarro A.G."/>
            <person name="Walton J.D."/>
            <person name="Blanchette R.A."/>
            <person name="Henrissat B."/>
            <person name="Martin F."/>
            <person name="Cullen D."/>
            <person name="Hibbett D.S."/>
            <person name="Grigoriev I.V."/>
        </authorList>
    </citation>
    <scope>NUCLEOTIDE SEQUENCE [LARGE SCALE GENOMIC DNA]</scope>
    <source>
        <strain evidence="3">FD-172 SS1</strain>
    </source>
</reference>
<organism evidence="2 3">
    <name type="scientific">Botryobasidium botryosum (strain FD-172 SS1)</name>
    <dbReference type="NCBI Taxonomy" id="930990"/>
    <lineage>
        <taxon>Eukaryota</taxon>
        <taxon>Fungi</taxon>
        <taxon>Dikarya</taxon>
        <taxon>Basidiomycota</taxon>
        <taxon>Agaricomycotina</taxon>
        <taxon>Agaricomycetes</taxon>
        <taxon>Cantharellales</taxon>
        <taxon>Botryobasidiaceae</taxon>
        <taxon>Botryobasidium</taxon>
    </lineage>
</organism>
<evidence type="ECO:0000256" key="1">
    <source>
        <dbReference type="SAM" id="MobiDB-lite"/>
    </source>
</evidence>
<sequence length="106" mass="11590">MPSSPSSSPQFPSHIPAAAPLSITPAPSASLSPPYAHAQCTVSRHSLRASRTPHVGRHWKNVTNCPLQRLGSATRQPSRMHTPPNHRTTIKQQLSPFARVHITHEL</sequence>
<protein>
    <submittedName>
        <fullName evidence="2">Uncharacterized protein</fullName>
    </submittedName>
</protein>
<dbReference type="EMBL" id="KL198031">
    <property type="protein sequence ID" value="KDQ15653.1"/>
    <property type="molecule type" value="Genomic_DNA"/>
</dbReference>
<evidence type="ECO:0000313" key="2">
    <source>
        <dbReference type="EMBL" id="KDQ15653.1"/>
    </source>
</evidence>
<dbReference type="InParanoid" id="A0A067MIP1"/>
<dbReference type="AlphaFoldDB" id="A0A067MIP1"/>
<feature type="region of interest" description="Disordered" evidence="1">
    <location>
        <begin position="67"/>
        <end position="87"/>
    </location>
</feature>
<proteinExistence type="predicted"/>
<name>A0A067MIP1_BOTB1</name>
<evidence type="ECO:0000313" key="3">
    <source>
        <dbReference type="Proteomes" id="UP000027195"/>
    </source>
</evidence>
<dbReference type="HOGENOM" id="CLU_2222815_0_0_1"/>
<accession>A0A067MIP1</accession>
<keyword evidence="3" id="KW-1185">Reference proteome</keyword>
<gene>
    <name evidence="2" type="ORF">BOTBODRAFT_31539</name>
</gene>
<feature type="region of interest" description="Disordered" evidence="1">
    <location>
        <begin position="1"/>
        <end position="36"/>
    </location>
</feature>
<dbReference type="Proteomes" id="UP000027195">
    <property type="component" value="Unassembled WGS sequence"/>
</dbReference>